<evidence type="ECO:0000256" key="1">
    <source>
        <dbReference type="ARBA" id="ARBA00006484"/>
    </source>
</evidence>
<comment type="similarity">
    <text evidence="1 4">Belongs to the short-chain dehydrogenases/reductases (SDR) family.</text>
</comment>
<accession>A0AAN7SY83</accession>
<dbReference type="PRINTS" id="PR00080">
    <property type="entry name" value="SDRFAMILY"/>
</dbReference>
<comment type="caution">
    <text evidence="5">The sequence shown here is derived from an EMBL/GenBank/DDBJ whole genome shotgun (WGS) entry which is preliminary data.</text>
</comment>
<evidence type="ECO:0000313" key="5">
    <source>
        <dbReference type="EMBL" id="KAK5083682.1"/>
    </source>
</evidence>
<dbReference type="EMBL" id="JAVRRJ010000006">
    <property type="protein sequence ID" value="KAK5083682.1"/>
    <property type="molecule type" value="Genomic_DNA"/>
</dbReference>
<dbReference type="Proteomes" id="UP001309876">
    <property type="component" value="Unassembled WGS sequence"/>
</dbReference>
<dbReference type="PRINTS" id="PR00081">
    <property type="entry name" value="GDHRDH"/>
</dbReference>
<evidence type="ECO:0000256" key="4">
    <source>
        <dbReference type="RuleBase" id="RU000363"/>
    </source>
</evidence>
<organism evidence="5 6">
    <name type="scientific">Lithohypha guttulata</name>
    <dbReference type="NCBI Taxonomy" id="1690604"/>
    <lineage>
        <taxon>Eukaryota</taxon>
        <taxon>Fungi</taxon>
        <taxon>Dikarya</taxon>
        <taxon>Ascomycota</taxon>
        <taxon>Pezizomycotina</taxon>
        <taxon>Eurotiomycetes</taxon>
        <taxon>Chaetothyriomycetidae</taxon>
        <taxon>Chaetothyriales</taxon>
        <taxon>Trichomeriaceae</taxon>
        <taxon>Lithohypha</taxon>
    </lineage>
</organism>
<sequence length="321" mass="34778">MVNFSPDKDIPDLSGKVILITGANVGLGRESLHQLAKHNPRTIYLAARSKAKADQTIKEINDTLPDTARSTIRFLECDLTSFDSIKKAAKTFTSESDRLDILMNNAGIMACPEGLTNEGYEVQFGTNHVGHSLLIKLLLPTLQKTAKDAPTGSVRIVNLSSAGEQLAPKPDGIKFDSLKTPNSGGLSTWTRYGQSKLANVLYARALAKRYPEIVSVSVHPGVVQTELTRGPLASYGSWLYYPTKIMAALFCKSVAQGALNQTWAAVAPVAKQEGGQGVKNGIFYHPVGVAGKDSGLAKDEHDVLSDKLWEWTEKELKGQEL</sequence>
<dbReference type="InterPro" id="IPR036291">
    <property type="entry name" value="NAD(P)-bd_dom_sf"/>
</dbReference>
<keyword evidence="6" id="KW-1185">Reference proteome</keyword>
<dbReference type="PANTHER" id="PTHR24320:SF282">
    <property type="entry name" value="WW DOMAIN-CONTAINING OXIDOREDUCTASE"/>
    <property type="match status" value="1"/>
</dbReference>
<evidence type="ECO:0000256" key="3">
    <source>
        <dbReference type="ARBA" id="ARBA00023002"/>
    </source>
</evidence>
<keyword evidence="3" id="KW-0560">Oxidoreductase</keyword>
<dbReference type="InterPro" id="IPR002347">
    <property type="entry name" value="SDR_fam"/>
</dbReference>
<reference evidence="5 6" key="1">
    <citation type="submission" date="2023-08" db="EMBL/GenBank/DDBJ databases">
        <title>Black Yeasts Isolated from many extreme environments.</title>
        <authorList>
            <person name="Coleine C."/>
            <person name="Stajich J.E."/>
            <person name="Selbmann L."/>
        </authorList>
    </citation>
    <scope>NUCLEOTIDE SEQUENCE [LARGE SCALE GENOMIC DNA]</scope>
    <source>
        <strain evidence="5 6">CCFEE 5910</strain>
    </source>
</reference>
<name>A0AAN7SY83_9EURO</name>
<gene>
    <name evidence="5" type="ORF">LTR05_006186</name>
</gene>
<dbReference type="Gene3D" id="3.40.50.720">
    <property type="entry name" value="NAD(P)-binding Rossmann-like Domain"/>
    <property type="match status" value="1"/>
</dbReference>
<evidence type="ECO:0000256" key="2">
    <source>
        <dbReference type="ARBA" id="ARBA00022857"/>
    </source>
</evidence>
<dbReference type="AlphaFoldDB" id="A0AAN7SY83"/>
<keyword evidence="2" id="KW-0521">NADP</keyword>
<proteinExistence type="inferred from homology"/>
<protein>
    <submittedName>
        <fullName evidence="5">Uncharacterized protein</fullName>
    </submittedName>
</protein>
<dbReference type="SUPFAM" id="SSF51735">
    <property type="entry name" value="NAD(P)-binding Rossmann-fold domains"/>
    <property type="match status" value="1"/>
</dbReference>
<dbReference type="GO" id="GO:0016491">
    <property type="term" value="F:oxidoreductase activity"/>
    <property type="evidence" value="ECO:0007669"/>
    <property type="project" value="UniProtKB-KW"/>
</dbReference>
<dbReference type="Pfam" id="PF00106">
    <property type="entry name" value="adh_short"/>
    <property type="match status" value="1"/>
</dbReference>
<evidence type="ECO:0000313" key="6">
    <source>
        <dbReference type="Proteomes" id="UP001309876"/>
    </source>
</evidence>
<dbReference type="PANTHER" id="PTHR24320">
    <property type="entry name" value="RETINOL DEHYDROGENASE"/>
    <property type="match status" value="1"/>
</dbReference>